<dbReference type="PROSITE" id="PS00018">
    <property type="entry name" value="EF_HAND_1"/>
    <property type="match status" value="2"/>
</dbReference>
<feature type="region of interest" description="Disordered" evidence="8">
    <location>
        <begin position="372"/>
        <end position="401"/>
    </location>
</feature>
<dbReference type="InterPro" id="IPR018247">
    <property type="entry name" value="EF_Hand_1_Ca_BS"/>
</dbReference>
<dbReference type="PANTHER" id="PTHR31503:SF36">
    <property type="entry name" value="SODIUM_CALCIUM EXCHANGER MEMBRANE REGION DOMAIN-CONTAINING PROTEIN"/>
    <property type="match status" value="1"/>
</dbReference>
<feature type="transmembrane region" description="Helical" evidence="9">
    <location>
        <begin position="457"/>
        <end position="480"/>
    </location>
</feature>
<feature type="transmembrane region" description="Helical" evidence="9">
    <location>
        <begin position="492"/>
        <end position="516"/>
    </location>
</feature>
<evidence type="ECO:0000256" key="6">
    <source>
        <dbReference type="ARBA" id="ARBA00023065"/>
    </source>
</evidence>
<accession>A0A485LVQ9</accession>
<dbReference type="AlphaFoldDB" id="A0A485LVQ9"/>
<evidence type="ECO:0000313" key="12">
    <source>
        <dbReference type="EMBL" id="VFU01457.1"/>
    </source>
</evidence>
<comment type="subcellular location">
    <subcellularLocation>
        <location evidence="1">Endomembrane system</location>
        <topology evidence="1">Multi-pass membrane protein</topology>
    </subcellularLocation>
</comment>
<dbReference type="PROSITE" id="PS50222">
    <property type="entry name" value="EF_HAND_2"/>
    <property type="match status" value="2"/>
</dbReference>
<protein>
    <submittedName>
        <fullName evidence="12">Aste57867_24822 protein</fullName>
    </submittedName>
</protein>
<evidence type="ECO:0000313" key="13">
    <source>
        <dbReference type="Proteomes" id="UP000332933"/>
    </source>
</evidence>
<evidence type="ECO:0000256" key="5">
    <source>
        <dbReference type="ARBA" id="ARBA00022989"/>
    </source>
</evidence>
<feature type="transmembrane region" description="Helical" evidence="9">
    <location>
        <begin position="419"/>
        <end position="437"/>
    </location>
</feature>
<dbReference type="CDD" id="cd00051">
    <property type="entry name" value="EFh"/>
    <property type="match status" value="1"/>
</dbReference>
<feature type="domain" description="EF-hand" evidence="10">
    <location>
        <begin position="296"/>
        <end position="323"/>
    </location>
</feature>
<evidence type="ECO:0000313" key="11">
    <source>
        <dbReference type="EMBL" id="KAF0683134.1"/>
    </source>
</evidence>
<feature type="compositionally biased region" description="Acidic residues" evidence="8">
    <location>
        <begin position="384"/>
        <end position="401"/>
    </location>
</feature>
<dbReference type="SMART" id="SM00054">
    <property type="entry name" value="EFh"/>
    <property type="match status" value="2"/>
</dbReference>
<organism evidence="12 13">
    <name type="scientific">Aphanomyces stellatus</name>
    <dbReference type="NCBI Taxonomy" id="120398"/>
    <lineage>
        <taxon>Eukaryota</taxon>
        <taxon>Sar</taxon>
        <taxon>Stramenopiles</taxon>
        <taxon>Oomycota</taxon>
        <taxon>Saprolegniomycetes</taxon>
        <taxon>Saprolegniales</taxon>
        <taxon>Verrucalvaceae</taxon>
        <taxon>Aphanomyces</taxon>
    </lineage>
</organism>
<keyword evidence="13" id="KW-1185">Reference proteome</keyword>
<proteinExistence type="predicted"/>
<dbReference type="InterPro" id="IPR004713">
    <property type="entry name" value="CaH_exchang"/>
</dbReference>
<reference evidence="12 13" key="1">
    <citation type="submission" date="2019-03" db="EMBL/GenBank/DDBJ databases">
        <authorList>
            <person name="Gaulin E."/>
            <person name="Dumas B."/>
        </authorList>
    </citation>
    <scope>NUCLEOTIDE SEQUENCE [LARGE SCALE GENOMIC DNA]</scope>
    <source>
        <strain evidence="12">CBS 568.67</strain>
    </source>
</reference>
<feature type="transmembrane region" description="Helical" evidence="9">
    <location>
        <begin position="522"/>
        <end position="542"/>
    </location>
</feature>
<keyword evidence="7 9" id="KW-0472">Membrane</keyword>
<dbReference type="GO" id="GO:0015369">
    <property type="term" value="F:calcium:proton antiporter activity"/>
    <property type="evidence" value="ECO:0007669"/>
    <property type="project" value="TreeGrafter"/>
</dbReference>
<feature type="transmembrane region" description="Helical" evidence="9">
    <location>
        <begin position="166"/>
        <end position="186"/>
    </location>
</feature>
<dbReference type="PANTHER" id="PTHR31503">
    <property type="entry name" value="VACUOLAR CALCIUM ION TRANSPORTER"/>
    <property type="match status" value="1"/>
</dbReference>
<feature type="transmembrane region" description="Helical" evidence="9">
    <location>
        <begin position="20"/>
        <end position="37"/>
    </location>
</feature>
<dbReference type="SUPFAM" id="SSF47473">
    <property type="entry name" value="EF-hand"/>
    <property type="match status" value="1"/>
</dbReference>
<evidence type="ECO:0000256" key="8">
    <source>
        <dbReference type="SAM" id="MobiDB-lite"/>
    </source>
</evidence>
<feature type="transmembrane region" description="Helical" evidence="9">
    <location>
        <begin position="549"/>
        <end position="569"/>
    </location>
</feature>
<evidence type="ECO:0000256" key="7">
    <source>
        <dbReference type="ARBA" id="ARBA00023136"/>
    </source>
</evidence>
<feature type="transmembrane region" description="Helical" evidence="9">
    <location>
        <begin position="91"/>
        <end position="115"/>
    </location>
</feature>
<evidence type="ECO:0000256" key="2">
    <source>
        <dbReference type="ARBA" id="ARBA00022448"/>
    </source>
</evidence>
<feature type="transmembrane region" description="Helical" evidence="9">
    <location>
        <begin position="49"/>
        <end position="71"/>
    </location>
</feature>
<keyword evidence="2" id="KW-0813">Transport</keyword>
<dbReference type="Pfam" id="PF01699">
    <property type="entry name" value="Na_Ca_ex"/>
    <property type="match status" value="1"/>
</dbReference>
<gene>
    <name evidence="12" type="primary">Aste57867_24822</name>
    <name evidence="11" type="ORF">As57867_024744</name>
    <name evidence="12" type="ORF">ASTE57867_24822</name>
</gene>
<dbReference type="Gene3D" id="1.10.238.10">
    <property type="entry name" value="EF-hand"/>
    <property type="match status" value="1"/>
</dbReference>
<dbReference type="GO" id="GO:0016020">
    <property type="term" value="C:membrane"/>
    <property type="evidence" value="ECO:0007669"/>
    <property type="project" value="InterPro"/>
</dbReference>
<dbReference type="InterPro" id="IPR011992">
    <property type="entry name" value="EF-hand-dom_pair"/>
</dbReference>
<dbReference type="GO" id="GO:0005509">
    <property type="term" value="F:calcium ion binding"/>
    <property type="evidence" value="ECO:0007669"/>
    <property type="project" value="InterPro"/>
</dbReference>
<sequence length="576" mass="62171">MSDFLKGIFIDPKSLPETGGGFVQVLFLGAVYGYVLFHSSSLISDGSELLLLVPSIAGVVGSIVLPVLGAVPDGAIVLFSGMGPDAQNQLSVGVGALAGSTIMLLTIPWALGIYAGRVDLLGKDLDRGNYAKPKDAKSTWKKLTKPLGWLDTGVVVTSEIAANAKVMVGTSLIYLIIQLPALGFTGTTLEDQGIDRVRVARAIHPYALAALVASVVLFVGYMAKNLFVKSDVEELKREKVIIDALKSNELSLLGALKDEILFMDQLHHANHLSYNTMPAPEKLELIARMSGILKPFYKKYDNNGDGTMDPTEFRLLFTDFNENISHEALEREFHTADTNGSGFIEFHEFVVAVINLLQRKAAAGDLARLAPEGRTTPTARDAAADDDDDGNIQVDDEEEEEEVPSDLLHLTVDEQQRRIKIRAATMMAVGTAVVLLFSDPMVDVLSEIGARTGVPPFYVSFVLAPLASNASELIASYNYAAKKTSKTITISLSALLGAACMNNTFCLGIFMALIYFQTNLVWEFSAETAVILFVQLAMGAVALRSTQRLVDAACVLSLYPLSLVLVYVLENVVGLD</sequence>
<dbReference type="EMBL" id="CAADRA010007477">
    <property type="protein sequence ID" value="VFU01457.1"/>
    <property type="molecule type" value="Genomic_DNA"/>
</dbReference>
<evidence type="ECO:0000256" key="4">
    <source>
        <dbReference type="ARBA" id="ARBA00022837"/>
    </source>
</evidence>
<dbReference type="InterPro" id="IPR004837">
    <property type="entry name" value="NaCa_Exmemb"/>
</dbReference>
<feature type="domain" description="EF-hand" evidence="10">
    <location>
        <begin position="324"/>
        <end position="359"/>
    </location>
</feature>
<dbReference type="GO" id="GO:0006874">
    <property type="term" value="P:intracellular calcium ion homeostasis"/>
    <property type="evidence" value="ECO:0007669"/>
    <property type="project" value="TreeGrafter"/>
</dbReference>
<keyword evidence="6" id="KW-0406">Ion transport</keyword>
<evidence type="ECO:0000256" key="1">
    <source>
        <dbReference type="ARBA" id="ARBA00004127"/>
    </source>
</evidence>
<dbReference type="InterPro" id="IPR002048">
    <property type="entry name" value="EF_hand_dom"/>
</dbReference>
<keyword evidence="3 9" id="KW-0812">Transmembrane</keyword>
<dbReference type="OrthoDB" id="26525at2759"/>
<keyword evidence="5 9" id="KW-1133">Transmembrane helix</keyword>
<feature type="transmembrane region" description="Helical" evidence="9">
    <location>
        <begin position="206"/>
        <end position="227"/>
    </location>
</feature>
<evidence type="ECO:0000256" key="9">
    <source>
        <dbReference type="SAM" id="Phobius"/>
    </source>
</evidence>
<dbReference type="GO" id="GO:0012505">
    <property type="term" value="C:endomembrane system"/>
    <property type="evidence" value="ECO:0007669"/>
    <property type="project" value="UniProtKB-SubCell"/>
</dbReference>
<name>A0A485LVQ9_9STRA</name>
<dbReference type="EMBL" id="VJMH01007451">
    <property type="protein sequence ID" value="KAF0683134.1"/>
    <property type="molecule type" value="Genomic_DNA"/>
</dbReference>
<reference evidence="11" key="2">
    <citation type="submission" date="2019-06" db="EMBL/GenBank/DDBJ databases">
        <title>Genomics analysis of Aphanomyces spp. identifies a new class of oomycete effector associated with host adaptation.</title>
        <authorList>
            <person name="Gaulin E."/>
        </authorList>
    </citation>
    <scope>NUCLEOTIDE SEQUENCE</scope>
    <source>
        <strain evidence="11">CBS 578.67</strain>
    </source>
</reference>
<evidence type="ECO:0000259" key="10">
    <source>
        <dbReference type="PROSITE" id="PS50222"/>
    </source>
</evidence>
<dbReference type="Proteomes" id="UP000332933">
    <property type="component" value="Unassembled WGS sequence"/>
</dbReference>
<keyword evidence="4" id="KW-0106">Calcium</keyword>
<dbReference type="Pfam" id="PF13499">
    <property type="entry name" value="EF-hand_7"/>
    <property type="match status" value="1"/>
</dbReference>
<evidence type="ECO:0000256" key="3">
    <source>
        <dbReference type="ARBA" id="ARBA00022692"/>
    </source>
</evidence>